<organism evidence="3 4">
    <name type="scientific">Tenacibaculum adriaticum</name>
    <dbReference type="NCBI Taxonomy" id="413713"/>
    <lineage>
        <taxon>Bacteria</taxon>
        <taxon>Pseudomonadati</taxon>
        <taxon>Bacteroidota</taxon>
        <taxon>Flavobacteriia</taxon>
        <taxon>Flavobacteriales</taxon>
        <taxon>Flavobacteriaceae</taxon>
        <taxon>Tenacibaculum</taxon>
    </lineage>
</organism>
<protein>
    <submittedName>
        <fullName evidence="3">RluA family pseudouridine synthase</fullName>
    </submittedName>
</protein>
<dbReference type="EMBL" id="VNIA01000003">
    <property type="protein sequence ID" value="TYP97851.1"/>
    <property type="molecule type" value="Genomic_DNA"/>
</dbReference>
<dbReference type="CDD" id="cd02869">
    <property type="entry name" value="PseudoU_synth_RluA_like"/>
    <property type="match status" value="1"/>
</dbReference>
<dbReference type="GO" id="GO:0000455">
    <property type="term" value="P:enzyme-directed rRNA pseudouridine synthesis"/>
    <property type="evidence" value="ECO:0007669"/>
    <property type="project" value="TreeGrafter"/>
</dbReference>
<dbReference type="InterPro" id="IPR050188">
    <property type="entry name" value="RluA_PseudoU_synthase"/>
</dbReference>
<gene>
    <name evidence="3" type="ORF">C7447_10316</name>
</gene>
<dbReference type="PANTHER" id="PTHR21600">
    <property type="entry name" value="MITOCHONDRIAL RNA PSEUDOURIDINE SYNTHASE"/>
    <property type="match status" value="1"/>
</dbReference>
<dbReference type="Proteomes" id="UP000323136">
    <property type="component" value="Unassembled WGS sequence"/>
</dbReference>
<dbReference type="Pfam" id="PF00849">
    <property type="entry name" value="PseudoU_synth_2"/>
    <property type="match status" value="1"/>
</dbReference>
<evidence type="ECO:0000313" key="4">
    <source>
        <dbReference type="Proteomes" id="UP000323136"/>
    </source>
</evidence>
<dbReference type="AlphaFoldDB" id="A0A5S5DPN6"/>
<dbReference type="OrthoDB" id="9807829at2"/>
<feature type="domain" description="Pseudouridine synthase RsuA/RluA-like" evidence="2">
    <location>
        <begin position="354"/>
        <end position="502"/>
    </location>
</feature>
<name>A0A5S5DPN6_9FLAO</name>
<dbReference type="InterPro" id="IPR006145">
    <property type="entry name" value="PsdUridine_synth_RsuA/RluA"/>
</dbReference>
<evidence type="ECO:0000256" key="1">
    <source>
        <dbReference type="SAM" id="Coils"/>
    </source>
</evidence>
<dbReference type="GO" id="GO:0009982">
    <property type="term" value="F:pseudouridine synthase activity"/>
    <property type="evidence" value="ECO:0007669"/>
    <property type="project" value="InterPro"/>
</dbReference>
<dbReference type="GO" id="GO:0003723">
    <property type="term" value="F:RNA binding"/>
    <property type="evidence" value="ECO:0007669"/>
    <property type="project" value="InterPro"/>
</dbReference>
<dbReference type="InterPro" id="IPR006224">
    <property type="entry name" value="PsdUridine_synth_RluA-like_CS"/>
</dbReference>
<reference evidence="3 4" key="1">
    <citation type="submission" date="2019-07" db="EMBL/GenBank/DDBJ databases">
        <title>Genomic Encyclopedia of Type Strains, Phase IV (KMG-IV): sequencing the most valuable type-strain genomes for metagenomic binning, comparative biology and taxonomic classification.</title>
        <authorList>
            <person name="Goeker M."/>
        </authorList>
    </citation>
    <scope>NUCLEOTIDE SEQUENCE [LARGE SCALE GENOMIC DNA]</scope>
    <source>
        <strain evidence="3 4">DSM 18961</strain>
    </source>
</reference>
<sequence>MFSTNTFIHFLDVSIDDELPQKFNYPFQYTPHKISKIAAEEVQNYLENQTDFKGGFDKLGKMFGVLIVKTLEGKLAYITAFSGSINENFLLNGFVPPILDTLNPKVFFKVGEEKLNQITREIEAFEKDELYISLQIKIATAKKQQEQEINAFREVLKTAKKKREVKRKEAKEKLKDDAFLRLSEELQKESVRQSFKLKRLKKDWESTLEKLQEELIDFKKPLTALKTTQKTFSAQLKEQLHENYRFLNAQHQQKNLIEIFKETYFQPPERTGECCAPKLLQFAYQNNLRPITMAEFWWGKSPVSEIKTHKQFYPACKSKCKPVLGFMLQGLEVDKNPVKNRNNIILEIPYEDDYLLVVVKPYRFLSVPGKQTEDSVYTRIKKYVPNATGPMMVHRLDMGTSGLLVIAKTFKVYKHLQQQFADRTVKKRYVAILDGIIKKNSGTINLPLRADYDNLPRQLVCFESGRPALTRYEVIERKNNQTKVYLYPETGRTHQLRVHCAHHLGLNTRIFGDDLYGITKDRLYLHAEQLEFTHPITEKRIEFFCESGF</sequence>
<feature type="coiled-coil region" evidence="1">
    <location>
        <begin position="108"/>
        <end position="214"/>
    </location>
</feature>
<dbReference type="PROSITE" id="PS01129">
    <property type="entry name" value="PSI_RLU"/>
    <property type="match status" value="1"/>
</dbReference>
<dbReference type="RefSeq" id="WP_148870200.1">
    <property type="nucleotide sequence ID" value="NZ_VNIA01000003.1"/>
</dbReference>
<accession>A0A5S5DPN6</accession>
<comment type="caution">
    <text evidence="3">The sequence shown here is derived from an EMBL/GenBank/DDBJ whole genome shotgun (WGS) entry which is preliminary data.</text>
</comment>
<evidence type="ECO:0000313" key="3">
    <source>
        <dbReference type="EMBL" id="TYP97851.1"/>
    </source>
</evidence>
<dbReference type="SUPFAM" id="SSF55120">
    <property type="entry name" value="Pseudouridine synthase"/>
    <property type="match status" value="1"/>
</dbReference>
<dbReference type="PANTHER" id="PTHR21600:SF89">
    <property type="entry name" value="RIBOSOMAL LARGE SUBUNIT PSEUDOURIDINE SYNTHASE A"/>
    <property type="match status" value="1"/>
</dbReference>
<dbReference type="InterPro" id="IPR020103">
    <property type="entry name" value="PsdUridine_synth_cat_dom_sf"/>
</dbReference>
<keyword evidence="4" id="KW-1185">Reference proteome</keyword>
<proteinExistence type="predicted"/>
<dbReference type="Gene3D" id="3.30.2350.10">
    <property type="entry name" value="Pseudouridine synthase"/>
    <property type="match status" value="1"/>
</dbReference>
<evidence type="ECO:0000259" key="2">
    <source>
        <dbReference type="Pfam" id="PF00849"/>
    </source>
</evidence>
<keyword evidence="1" id="KW-0175">Coiled coil</keyword>
<dbReference type="GO" id="GO:0140098">
    <property type="term" value="F:catalytic activity, acting on RNA"/>
    <property type="evidence" value="ECO:0007669"/>
    <property type="project" value="UniProtKB-ARBA"/>
</dbReference>